<dbReference type="AlphaFoldDB" id="A0A0F9ID81"/>
<reference evidence="1" key="1">
    <citation type="journal article" date="2015" name="Nature">
        <title>Complex archaea that bridge the gap between prokaryotes and eukaryotes.</title>
        <authorList>
            <person name="Spang A."/>
            <person name="Saw J.H."/>
            <person name="Jorgensen S.L."/>
            <person name="Zaremba-Niedzwiedzka K."/>
            <person name="Martijn J."/>
            <person name="Lind A.E."/>
            <person name="van Eijk R."/>
            <person name="Schleper C."/>
            <person name="Guy L."/>
            <person name="Ettema T.J."/>
        </authorList>
    </citation>
    <scope>NUCLEOTIDE SEQUENCE</scope>
</reference>
<name>A0A0F9ID81_9ZZZZ</name>
<dbReference type="EMBL" id="LAZR01014386">
    <property type="protein sequence ID" value="KKM17729.1"/>
    <property type="molecule type" value="Genomic_DNA"/>
</dbReference>
<protein>
    <recommendedName>
        <fullName evidence="2">DUF429 domain-containing protein</fullName>
    </recommendedName>
</protein>
<evidence type="ECO:0008006" key="2">
    <source>
        <dbReference type="Google" id="ProtNLM"/>
    </source>
</evidence>
<feature type="non-terminal residue" evidence="1">
    <location>
        <position position="194"/>
    </location>
</feature>
<sequence length="194" mass="21289">MNNKARLEIISHIIREGGDMEKVIGIDLTGSEKRASGVAVLWDDNSVLTFRIRNDEHLMSVVRKMEPNVVSIDSPLSLPEDSTKIYRDCELTLKRRGIGVYWCLLPSMKALTMRGIALATRMRGEGFNVIESYPGAAQDILGIPRKNKGKEVLAGGLAEYGIKGDLAVSHDELDAITSAIVGQLYLEGKYEALG</sequence>
<gene>
    <name evidence="1" type="ORF">LCGC14_1672930</name>
</gene>
<evidence type="ECO:0000313" key="1">
    <source>
        <dbReference type="EMBL" id="KKM17729.1"/>
    </source>
</evidence>
<comment type="caution">
    <text evidence="1">The sequence shown here is derived from an EMBL/GenBank/DDBJ whole genome shotgun (WGS) entry which is preliminary data.</text>
</comment>
<accession>A0A0F9ID81</accession>
<proteinExistence type="predicted"/>
<organism evidence="1">
    <name type="scientific">marine sediment metagenome</name>
    <dbReference type="NCBI Taxonomy" id="412755"/>
    <lineage>
        <taxon>unclassified sequences</taxon>
        <taxon>metagenomes</taxon>
        <taxon>ecological metagenomes</taxon>
    </lineage>
</organism>